<proteinExistence type="inferred from homology"/>
<dbReference type="EMBL" id="RBDY01000005">
    <property type="protein sequence ID" value="RKN24896.1"/>
    <property type="molecule type" value="Genomic_DNA"/>
</dbReference>
<evidence type="ECO:0000256" key="1">
    <source>
        <dbReference type="ARBA" id="ARBA00005382"/>
    </source>
</evidence>
<feature type="chain" id="PRO_5017382581" evidence="4">
    <location>
        <begin position="28"/>
        <end position="481"/>
    </location>
</feature>
<dbReference type="AlphaFoldDB" id="A0A3A9WS71"/>
<dbReference type="PANTHER" id="PTHR11069">
    <property type="entry name" value="GLUCOSYLCERAMIDASE"/>
    <property type="match status" value="1"/>
</dbReference>
<evidence type="ECO:0000313" key="7">
    <source>
        <dbReference type="EMBL" id="RKN10636.1"/>
    </source>
</evidence>
<dbReference type="OrthoDB" id="9806701at2"/>
<evidence type="ECO:0000313" key="8">
    <source>
        <dbReference type="EMBL" id="RKN24896.1"/>
    </source>
</evidence>
<keyword evidence="9" id="KW-1185">Reference proteome</keyword>
<dbReference type="GO" id="GO:0006680">
    <property type="term" value="P:glucosylceramide catabolic process"/>
    <property type="evidence" value="ECO:0007669"/>
    <property type="project" value="TreeGrafter"/>
</dbReference>
<dbReference type="InterPro" id="IPR001139">
    <property type="entry name" value="Glyco_hydro_30"/>
</dbReference>
<accession>A0A3A9WS71</accession>
<evidence type="ECO:0000313" key="9">
    <source>
        <dbReference type="Proteomes" id="UP000268652"/>
    </source>
</evidence>
<dbReference type="InterPro" id="IPR013780">
    <property type="entry name" value="Glyco_hydro_b"/>
</dbReference>
<protein>
    <submittedName>
        <fullName evidence="7">Uncharacterized protein</fullName>
    </submittedName>
</protein>
<dbReference type="SUPFAM" id="SSF51445">
    <property type="entry name" value="(Trans)glycosidases"/>
    <property type="match status" value="1"/>
</dbReference>
<dbReference type="Gene3D" id="2.60.40.1180">
    <property type="entry name" value="Golgi alpha-mannosidase II"/>
    <property type="match status" value="1"/>
</dbReference>
<sequence>MPRTIRAIMAGALAVTLLPLASTTAAAEAADAAQRATGSVDFGDAQQIIDGFGFSEAFQRADIMSGSRGLTPEHRREILDLLLDTETGAGLSILRLGIGSSADEVYDHMRSIQPTDPGGPEAEPRYEWDGHDGGQLWLAREAQEYGVERFYADAWSAPGYMKTNGTDANGGTLCGPPGAAACDSGDWRRAYADYLVQYARFYAQEGIDITDIGFTNEPGWVTDYASMDMTPEQAADMAPYLADAVEDSELSHMNVVCCDTVGWAADQEFTEAIEADPEASEAVDIHTAHRYGDPARTALPTDEHTWMSEWSPSGPDWNEAWDDGSGYDGITVAEDILGTLTEAEANGYIYWFGASIDATRALIRMEGPEYRVSKRLWAMAAFSRFIRPEAVRVAAESTSDDVRVSAFRNADGSRVLEILNTGTGPVRQGLDVTGGAGGRGDVYLTDESHDLERTGRANVAGGRLAVNLPPRSLTTVVLDQA</sequence>
<dbReference type="Proteomes" id="UP000268652">
    <property type="component" value="Unassembled WGS sequence"/>
</dbReference>
<name>A0A3A9WS71_9ACTN</name>
<organism evidence="7 10">
    <name type="scientific">Streptomyces radicis</name>
    <dbReference type="NCBI Taxonomy" id="1750517"/>
    <lineage>
        <taxon>Bacteria</taxon>
        <taxon>Bacillati</taxon>
        <taxon>Actinomycetota</taxon>
        <taxon>Actinomycetes</taxon>
        <taxon>Kitasatosporales</taxon>
        <taxon>Streptomycetaceae</taxon>
        <taxon>Streptomyces</taxon>
    </lineage>
</organism>
<dbReference type="InterPro" id="IPR049161">
    <property type="entry name" value="GH59_cat"/>
</dbReference>
<dbReference type="Pfam" id="PF17189">
    <property type="entry name" value="Glyco_hydro_30C"/>
    <property type="match status" value="1"/>
</dbReference>
<dbReference type="Proteomes" id="UP000275024">
    <property type="component" value="Unassembled WGS sequence"/>
</dbReference>
<feature type="domain" description="Glycosyl hydrolase family 59 catalytic" evidence="5">
    <location>
        <begin position="74"/>
        <end position="320"/>
    </location>
</feature>
<feature type="domain" description="Glycosyl hydrolase family 30 beta sandwich" evidence="6">
    <location>
        <begin position="390"/>
        <end position="476"/>
    </location>
</feature>
<evidence type="ECO:0000259" key="5">
    <source>
        <dbReference type="Pfam" id="PF02057"/>
    </source>
</evidence>
<keyword evidence="2 4" id="KW-0732">Signal</keyword>
<comment type="similarity">
    <text evidence="1">Belongs to the glycosyl hydrolase 30 family.</text>
</comment>
<reference evidence="9 10" key="1">
    <citation type="submission" date="2018-09" db="EMBL/GenBank/DDBJ databases">
        <title>Streptomyces sp. nov. DS1-2, an endophytic actinomycete isolated from roots of Dendrobium scabrilingue.</title>
        <authorList>
            <person name="Kuncharoen N."/>
            <person name="Kudo T."/>
            <person name="Ohkuma M."/>
            <person name="Yuki M."/>
            <person name="Tanasupawat S."/>
        </authorList>
    </citation>
    <scope>NUCLEOTIDE SEQUENCE [LARGE SCALE GENOMIC DNA]</scope>
    <source>
        <strain evidence="7 10">AZ1-7</strain>
        <strain evidence="8 9">DS1-2</strain>
    </source>
</reference>
<evidence type="ECO:0000313" key="10">
    <source>
        <dbReference type="Proteomes" id="UP000275024"/>
    </source>
</evidence>
<feature type="signal peptide" evidence="4">
    <location>
        <begin position="1"/>
        <end position="27"/>
    </location>
</feature>
<dbReference type="Pfam" id="PF02057">
    <property type="entry name" value="Glyco_hydro_59"/>
    <property type="match status" value="1"/>
</dbReference>
<dbReference type="GO" id="GO:0004348">
    <property type="term" value="F:glucosylceramidase activity"/>
    <property type="evidence" value="ECO:0007669"/>
    <property type="project" value="InterPro"/>
</dbReference>
<keyword evidence="3" id="KW-0378">Hydrolase</keyword>
<dbReference type="RefSeq" id="WP_120696661.1">
    <property type="nucleotide sequence ID" value="NZ_RBDX01000005.1"/>
</dbReference>
<dbReference type="Gene3D" id="3.20.20.80">
    <property type="entry name" value="Glycosidases"/>
    <property type="match status" value="1"/>
</dbReference>
<comment type="caution">
    <text evidence="7">The sequence shown here is derived from an EMBL/GenBank/DDBJ whole genome shotgun (WGS) entry which is preliminary data.</text>
</comment>
<evidence type="ECO:0000256" key="4">
    <source>
        <dbReference type="SAM" id="SignalP"/>
    </source>
</evidence>
<dbReference type="EMBL" id="RBDX01000005">
    <property type="protein sequence ID" value="RKN10636.1"/>
    <property type="molecule type" value="Genomic_DNA"/>
</dbReference>
<gene>
    <name evidence="8" type="ORF">D7318_10650</name>
    <name evidence="7" type="ORF">D7319_09470</name>
</gene>
<dbReference type="InterPro" id="IPR033452">
    <property type="entry name" value="GH30_C"/>
</dbReference>
<dbReference type="PANTHER" id="PTHR11069:SF23">
    <property type="entry name" value="LYSOSOMAL ACID GLUCOSYLCERAMIDASE"/>
    <property type="match status" value="1"/>
</dbReference>
<dbReference type="GO" id="GO:0016020">
    <property type="term" value="C:membrane"/>
    <property type="evidence" value="ECO:0007669"/>
    <property type="project" value="GOC"/>
</dbReference>
<evidence type="ECO:0000259" key="6">
    <source>
        <dbReference type="Pfam" id="PF17189"/>
    </source>
</evidence>
<dbReference type="InterPro" id="IPR017853">
    <property type="entry name" value="GH"/>
</dbReference>
<evidence type="ECO:0000256" key="2">
    <source>
        <dbReference type="ARBA" id="ARBA00022729"/>
    </source>
</evidence>
<dbReference type="SUPFAM" id="SSF51011">
    <property type="entry name" value="Glycosyl hydrolase domain"/>
    <property type="match status" value="1"/>
</dbReference>
<evidence type="ECO:0000256" key="3">
    <source>
        <dbReference type="ARBA" id="ARBA00022801"/>
    </source>
</evidence>